<reference evidence="3" key="2">
    <citation type="submission" date="2014-06" db="EMBL/GenBank/DDBJ databases">
        <authorList>
            <person name="Genoscope - CEA"/>
        </authorList>
    </citation>
    <scope>NUCLEOTIDE SEQUENCE</scope>
</reference>
<accession>A0A078JFX5</accession>
<reference evidence="2" key="3">
    <citation type="submission" date="2021-01" db="EMBL/GenBank/DDBJ databases">
        <authorList>
            <consortium name="Genoscope - CEA"/>
            <person name="William W."/>
        </authorList>
    </citation>
    <scope>NUCLEOTIDE SEQUENCE</scope>
</reference>
<keyword evidence="1" id="KW-0472">Membrane</keyword>
<dbReference type="PaxDb" id="3708-A0A078JFX5"/>
<keyword evidence="4" id="KW-1185">Reference proteome</keyword>
<evidence type="ECO:0000313" key="4">
    <source>
        <dbReference type="Proteomes" id="UP000028999"/>
    </source>
</evidence>
<dbReference type="AlphaFoldDB" id="A0A078JFX5"/>
<keyword evidence="1" id="KW-1133">Transmembrane helix</keyword>
<protein>
    <submittedName>
        <fullName evidence="2">(rape) hypothetical protein</fullName>
    </submittedName>
    <submittedName>
        <fullName evidence="3">BnaAnng20730D protein</fullName>
    </submittedName>
</protein>
<proteinExistence type="predicted"/>
<dbReference type="Proteomes" id="UP000028999">
    <property type="component" value="Unassembled WGS sequence"/>
</dbReference>
<organism evidence="3 4">
    <name type="scientific">Brassica napus</name>
    <name type="common">Rape</name>
    <dbReference type="NCBI Taxonomy" id="3708"/>
    <lineage>
        <taxon>Eukaryota</taxon>
        <taxon>Viridiplantae</taxon>
        <taxon>Streptophyta</taxon>
        <taxon>Embryophyta</taxon>
        <taxon>Tracheophyta</taxon>
        <taxon>Spermatophyta</taxon>
        <taxon>Magnoliopsida</taxon>
        <taxon>eudicotyledons</taxon>
        <taxon>Gunneridae</taxon>
        <taxon>Pentapetalae</taxon>
        <taxon>rosids</taxon>
        <taxon>malvids</taxon>
        <taxon>Brassicales</taxon>
        <taxon>Brassicaceae</taxon>
        <taxon>Brassiceae</taxon>
        <taxon>Brassica</taxon>
    </lineage>
</organism>
<name>A0A078JFX5_BRANA</name>
<reference evidence="3 4" key="1">
    <citation type="journal article" date="2014" name="Science">
        <title>Plant genetics. Early allopolyploid evolution in the post-Neolithic Brassica napus oilseed genome.</title>
        <authorList>
            <person name="Chalhoub B."/>
            <person name="Denoeud F."/>
            <person name="Liu S."/>
            <person name="Parkin I.A."/>
            <person name="Tang H."/>
            <person name="Wang X."/>
            <person name="Chiquet J."/>
            <person name="Belcram H."/>
            <person name="Tong C."/>
            <person name="Samans B."/>
            <person name="Correa M."/>
            <person name="Da Silva C."/>
            <person name="Just J."/>
            <person name="Falentin C."/>
            <person name="Koh C.S."/>
            <person name="Le Clainche I."/>
            <person name="Bernard M."/>
            <person name="Bento P."/>
            <person name="Noel B."/>
            <person name="Labadie K."/>
            <person name="Alberti A."/>
            <person name="Charles M."/>
            <person name="Arnaud D."/>
            <person name="Guo H."/>
            <person name="Daviaud C."/>
            <person name="Alamery S."/>
            <person name="Jabbari K."/>
            <person name="Zhao M."/>
            <person name="Edger P.P."/>
            <person name="Chelaifa H."/>
            <person name="Tack D."/>
            <person name="Lassalle G."/>
            <person name="Mestiri I."/>
            <person name="Schnel N."/>
            <person name="Le Paslier M.C."/>
            <person name="Fan G."/>
            <person name="Renault V."/>
            <person name="Bayer P.E."/>
            <person name="Golicz A.A."/>
            <person name="Manoli S."/>
            <person name="Lee T.H."/>
            <person name="Thi V.H."/>
            <person name="Chalabi S."/>
            <person name="Hu Q."/>
            <person name="Fan C."/>
            <person name="Tollenaere R."/>
            <person name="Lu Y."/>
            <person name="Battail C."/>
            <person name="Shen J."/>
            <person name="Sidebottom C.H."/>
            <person name="Wang X."/>
            <person name="Canaguier A."/>
            <person name="Chauveau A."/>
            <person name="Berard A."/>
            <person name="Deniot G."/>
            <person name="Guan M."/>
            <person name="Liu Z."/>
            <person name="Sun F."/>
            <person name="Lim Y.P."/>
            <person name="Lyons E."/>
            <person name="Town C.D."/>
            <person name="Bancroft I."/>
            <person name="Wang X."/>
            <person name="Meng J."/>
            <person name="Ma J."/>
            <person name="Pires J.C."/>
            <person name="King G.J."/>
            <person name="Brunel D."/>
            <person name="Delourme R."/>
            <person name="Renard M."/>
            <person name="Aury J.M."/>
            <person name="Adams K.L."/>
            <person name="Batley J."/>
            <person name="Snowdon R.J."/>
            <person name="Tost J."/>
            <person name="Edwards D."/>
            <person name="Zhou Y."/>
            <person name="Hua W."/>
            <person name="Sharpe A.G."/>
            <person name="Paterson A.H."/>
            <person name="Guan C."/>
            <person name="Wincker P."/>
        </authorList>
    </citation>
    <scope>NUCLEOTIDE SEQUENCE [LARGE SCALE GENOMIC DNA]</scope>
    <source>
        <strain evidence="4">cv. Darmor-bzh</strain>
    </source>
</reference>
<dbReference type="Proteomes" id="UP001295469">
    <property type="component" value="Chromosome C07"/>
</dbReference>
<feature type="transmembrane region" description="Helical" evidence="1">
    <location>
        <begin position="21"/>
        <end position="42"/>
    </location>
</feature>
<evidence type="ECO:0000313" key="2">
    <source>
        <dbReference type="EMBL" id="CAF1964182.1"/>
    </source>
</evidence>
<dbReference type="Gramene" id="CDY65599">
    <property type="protein sequence ID" value="CDY65599"/>
    <property type="gene ID" value="GSBRNA2T00046890001"/>
</dbReference>
<dbReference type="EMBL" id="LK034852">
    <property type="protein sequence ID" value="CDY65599.1"/>
    <property type="molecule type" value="Genomic_DNA"/>
</dbReference>
<evidence type="ECO:0000313" key="3">
    <source>
        <dbReference type="EMBL" id="CDY65599.1"/>
    </source>
</evidence>
<evidence type="ECO:0000256" key="1">
    <source>
        <dbReference type="SAM" id="Phobius"/>
    </source>
</evidence>
<gene>
    <name evidence="3" type="primary">BnaAnng20730D</name>
    <name evidence="2" type="ORF">DARMORV10_C07P12740.1</name>
    <name evidence="3" type="ORF">GSBRNA2T00046890001</name>
</gene>
<sequence length="44" mass="5200">MFMKKESKVHLLCFLSTKIKFQIVLSLSGLYNVFFLPMQTFIDL</sequence>
<dbReference type="EMBL" id="HG994371">
    <property type="protein sequence ID" value="CAF1964182.1"/>
    <property type="molecule type" value="Genomic_DNA"/>
</dbReference>
<keyword evidence="1" id="KW-0812">Transmembrane</keyword>